<dbReference type="PANTHER" id="PTHR48081">
    <property type="entry name" value="AB HYDROLASE SUPERFAMILY PROTEIN C4A8.06C"/>
    <property type="match status" value="1"/>
</dbReference>
<gene>
    <name evidence="4" type="ORF">LTR84_009454</name>
</gene>
<protein>
    <recommendedName>
        <fullName evidence="3">Alpha/beta hydrolase fold-3 domain-containing protein</fullName>
    </recommendedName>
</protein>
<organism evidence="4 5">
    <name type="scientific">Exophiala bonariae</name>
    <dbReference type="NCBI Taxonomy" id="1690606"/>
    <lineage>
        <taxon>Eukaryota</taxon>
        <taxon>Fungi</taxon>
        <taxon>Dikarya</taxon>
        <taxon>Ascomycota</taxon>
        <taxon>Pezizomycotina</taxon>
        <taxon>Eurotiomycetes</taxon>
        <taxon>Chaetothyriomycetidae</taxon>
        <taxon>Chaetothyriales</taxon>
        <taxon>Herpotrichiellaceae</taxon>
        <taxon>Exophiala</taxon>
    </lineage>
</organism>
<sequence>MSPSEKNTSGKHHNDDSVVASQSGGTQAQSEKLATLEINHGQDKGQTQNTSTPTTSPSSSIDITTRSDLSLLYRVLRTLIRPLRPNLVRPGKPFPAGSPRLSPPNKQGVNIVESCSEGVWQYTFQPKNSTSTSKEDKLEHDGARKHQIYYFVGGGFQSPPSSQHWQFLTTLSKHLSSSTSHDEPQNIKNNNRYTPEVTLISYPLAPNSPASQSYPILQKWLSATLHSADLTSDKITLMGDSSGGNIALSLGFWAVENHIPASSQPDPSGHAAAIPHSDKRTGFPLVSLLAISPAVDLRNVNPEMHGADRHDPILTVELTSRVARAWASEPSRSRHLLDMPDGPRPHLVTDAQLSPLLNTEVAFDALRRKGVSVHGVVGTHDVLGPDALLFMRKCEACGVNGKWLVWDGQMHCFPLAAGKGPLGLSEAKAAMTWIEHVVRSHEF</sequence>
<dbReference type="Gene3D" id="3.40.50.1820">
    <property type="entry name" value="alpha/beta hydrolase"/>
    <property type="match status" value="1"/>
</dbReference>
<dbReference type="InterPro" id="IPR050300">
    <property type="entry name" value="GDXG_lipolytic_enzyme"/>
</dbReference>
<reference evidence="4 5" key="1">
    <citation type="submission" date="2023-08" db="EMBL/GenBank/DDBJ databases">
        <title>Black Yeasts Isolated from many extreme environments.</title>
        <authorList>
            <person name="Coleine C."/>
            <person name="Stajich J.E."/>
            <person name="Selbmann L."/>
        </authorList>
    </citation>
    <scope>NUCLEOTIDE SEQUENCE [LARGE SCALE GENOMIC DNA]</scope>
    <source>
        <strain evidence="4 5">CCFEE 5792</strain>
    </source>
</reference>
<evidence type="ECO:0000256" key="2">
    <source>
        <dbReference type="SAM" id="MobiDB-lite"/>
    </source>
</evidence>
<accession>A0AAV9MWZ7</accession>
<dbReference type="AlphaFoldDB" id="A0AAV9MWZ7"/>
<evidence type="ECO:0000256" key="1">
    <source>
        <dbReference type="ARBA" id="ARBA00022801"/>
    </source>
</evidence>
<dbReference type="RefSeq" id="XP_064700757.1">
    <property type="nucleotide sequence ID" value="XM_064852994.1"/>
</dbReference>
<dbReference type="PANTHER" id="PTHR48081:SF8">
    <property type="entry name" value="ALPHA_BETA HYDROLASE FOLD-3 DOMAIN-CONTAINING PROTEIN-RELATED"/>
    <property type="match status" value="1"/>
</dbReference>
<dbReference type="SUPFAM" id="SSF53474">
    <property type="entry name" value="alpha/beta-Hydrolases"/>
    <property type="match status" value="1"/>
</dbReference>
<feature type="domain" description="Alpha/beta hydrolase fold-3" evidence="3">
    <location>
        <begin position="196"/>
        <end position="414"/>
    </location>
</feature>
<dbReference type="Proteomes" id="UP001358417">
    <property type="component" value="Unassembled WGS sequence"/>
</dbReference>
<keyword evidence="1" id="KW-0378">Hydrolase</keyword>
<feature type="compositionally biased region" description="Low complexity" evidence="2">
    <location>
        <begin position="50"/>
        <end position="62"/>
    </location>
</feature>
<dbReference type="InterPro" id="IPR029058">
    <property type="entry name" value="AB_hydrolase_fold"/>
</dbReference>
<comment type="caution">
    <text evidence="4">The sequence shown here is derived from an EMBL/GenBank/DDBJ whole genome shotgun (WGS) entry which is preliminary data.</text>
</comment>
<feature type="compositionally biased region" description="Polar residues" evidence="2">
    <location>
        <begin position="19"/>
        <end position="32"/>
    </location>
</feature>
<name>A0AAV9MWZ7_9EURO</name>
<dbReference type="GeneID" id="89977613"/>
<dbReference type="EMBL" id="JAVRRD010000039">
    <property type="protein sequence ID" value="KAK5045121.1"/>
    <property type="molecule type" value="Genomic_DNA"/>
</dbReference>
<evidence type="ECO:0000259" key="3">
    <source>
        <dbReference type="Pfam" id="PF07859"/>
    </source>
</evidence>
<feature type="region of interest" description="Disordered" evidence="2">
    <location>
        <begin position="1"/>
        <end position="62"/>
    </location>
</feature>
<keyword evidence="5" id="KW-1185">Reference proteome</keyword>
<proteinExistence type="predicted"/>
<evidence type="ECO:0000313" key="5">
    <source>
        <dbReference type="Proteomes" id="UP001358417"/>
    </source>
</evidence>
<evidence type="ECO:0000313" key="4">
    <source>
        <dbReference type="EMBL" id="KAK5045121.1"/>
    </source>
</evidence>
<dbReference type="Pfam" id="PF07859">
    <property type="entry name" value="Abhydrolase_3"/>
    <property type="match status" value="1"/>
</dbReference>
<dbReference type="GO" id="GO:0016787">
    <property type="term" value="F:hydrolase activity"/>
    <property type="evidence" value="ECO:0007669"/>
    <property type="project" value="UniProtKB-KW"/>
</dbReference>
<dbReference type="InterPro" id="IPR013094">
    <property type="entry name" value="AB_hydrolase_3"/>
</dbReference>